<keyword evidence="3" id="KW-1185">Reference proteome</keyword>
<sequence>MIKTTPVTLLSLSLALLTTKIIKPATAQYTYLIVNCTVDSPACADSLSPCYPDPYRCVITGDEENSFGQICKDYGGVADIVLDARPPGRKYWSLTESLVEPPGLGRGLWLAAPWPVVWGRHRDNKANDRDRSPHDDPYVNFPPPDESIFWGTWLIMTSA</sequence>
<reference evidence="2 3" key="1">
    <citation type="submission" date="2016-12" db="EMBL/GenBank/DDBJ databases">
        <title>The genomes of Aspergillus section Nigri reveals drivers in fungal speciation.</title>
        <authorList>
            <consortium name="DOE Joint Genome Institute"/>
            <person name="Vesth T.C."/>
            <person name="Nybo J."/>
            <person name="Theobald S."/>
            <person name="Brandl J."/>
            <person name="Frisvad J.C."/>
            <person name="Nielsen K.F."/>
            <person name="Lyhne E.K."/>
            <person name="Kogle M.E."/>
            <person name="Kuo A."/>
            <person name="Riley R."/>
            <person name="Clum A."/>
            <person name="Nolan M."/>
            <person name="Lipzen A."/>
            <person name="Salamov A."/>
            <person name="Henrissat B."/>
            <person name="Wiebenga A."/>
            <person name="De Vries R.P."/>
            <person name="Grigoriev I.V."/>
            <person name="Mortensen U.H."/>
            <person name="Andersen M.R."/>
            <person name="Baker S.E."/>
        </authorList>
    </citation>
    <scope>NUCLEOTIDE SEQUENCE [LARGE SCALE GENOMIC DNA]</scope>
    <source>
        <strain evidence="2 3">CBS 117.55</strain>
    </source>
</reference>
<gene>
    <name evidence="2" type="ORF">BO70DRAFT_393114</name>
</gene>
<keyword evidence="1" id="KW-0732">Signal</keyword>
<dbReference type="Proteomes" id="UP000247233">
    <property type="component" value="Unassembled WGS sequence"/>
</dbReference>
<feature type="signal peptide" evidence="1">
    <location>
        <begin position="1"/>
        <end position="27"/>
    </location>
</feature>
<protein>
    <submittedName>
        <fullName evidence="2">Uncharacterized protein</fullName>
    </submittedName>
</protein>
<name>A0A317WVQ9_9EURO</name>
<dbReference type="OrthoDB" id="10463360at2759"/>
<dbReference type="RefSeq" id="XP_025402752.1">
    <property type="nucleotide sequence ID" value="XM_025546334.1"/>
</dbReference>
<dbReference type="VEuPathDB" id="FungiDB:BO70DRAFT_393114"/>
<dbReference type="AlphaFoldDB" id="A0A317WVQ9"/>
<evidence type="ECO:0000256" key="1">
    <source>
        <dbReference type="SAM" id="SignalP"/>
    </source>
</evidence>
<comment type="caution">
    <text evidence="2">The sequence shown here is derived from an EMBL/GenBank/DDBJ whole genome shotgun (WGS) entry which is preliminary data.</text>
</comment>
<dbReference type="EMBL" id="MSFL01000003">
    <property type="protein sequence ID" value="PWY89921.1"/>
    <property type="molecule type" value="Genomic_DNA"/>
</dbReference>
<proteinExistence type="predicted"/>
<feature type="chain" id="PRO_5016287341" evidence="1">
    <location>
        <begin position="28"/>
        <end position="159"/>
    </location>
</feature>
<dbReference type="GeneID" id="37068571"/>
<evidence type="ECO:0000313" key="3">
    <source>
        <dbReference type="Proteomes" id="UP000247233"/>
    </source>
</evidence>
<evidence type="ECO:0000313" key="2">
    <source>
        <dbReference type="EMBL" id="PWY89921.1"/>
    </source>
</evidence>
<accession>A0A317WVQ9</accession>
<organism evidence="2 3">
    <name type="scientific">Aspergillus heteromorphus CBS 117.55</name>
    <dbReference type="NCBI Taxonomy" id="1448321"/>
    <lineage>
        <taxon>Eukaryota</taxon>
        <taxon>Fungi</taxon>
        <taxon>Dikarya</taxon>
        <taxon>Ascomycota</taxon>
        <taxon>Pezizomycotina</taxon>
        <taxon>Eurotiomycetes</taxon>
        <taxon>Eurotiomycetidae</taxon>
        <taxon>Eurotiales</taxon>
        <taxon>Aspergillaceae</taxon>
        <taxon>Aspergillus</taxon>
        <taxon>Aspergillus subgen. Circumdati</taxon>
    </lineage>
</organism>